<comment type="subcellular location">
    <subcellularLocation>
        <location evidence="1">Cell outer membrane</location>
    </subcellularLocation>
</comment>
<feature type="domain" description="TonB-dependent transporter Oar-like beta-barrel" evidence="5">
    <location>
        <begin position="243"/>
        <end position="1053"/>
    </location>
</feature>
<dbReference type="Gene3D" id="2.60.40.1120">
    <property type="entry name" value="Carboxypeptidase-like, regulatory domain"/>
    <property type="match status" value="1"/>
</dbReference>
<feature type="signal peptide" evidence="4">
    <location>
        <begin position="1"/>
        <end position="16"/>
    </location>
</feature>
<keyword evidence="3" id="KW-0998">Cell outer membrane</keyword>
<keyword evidence="6" id="KW-0675">Receptor</keyword>
<dbReference type="KEGG" id="pfer:IRI77_31715"/>
<dbReference type="SUPFAM" id="SSF49452">
    <property type="entry name" value="Starch-binding domain-like"/>
    <property type="match status" value="1"/>
</dbReference>
<dbReference type="GO" id="GO:0030246">
    <property type="term" value="F:carbohydrate binding"/>
    <property type="evidence" value="ECO:0007669"/>
    <property type="project" value="InterPro"/>
</dbReference>
<dbReference type="InterPro" id="IPR057601">
    <property type="entry name" value="Oar-like_b-barrel"/>
</dbReference>
<sequence>MTRLLVCVLLFGLLQAAEPTGTLAGTILDPAGAVVPAAKVSVVNTQTGLKREMPSSTDGSFVFPLLPVGGYKLSVEAGGFGRYEQTGIQLGADQSATLSIRLQLGTTSQSVEVSAAAAMVETRSGALSQVVNQQKITELPLDGRNAASLVLLAPGAVDLRAGNSRGSGDTLQTISSPSAVSISANGGRADTANYSLDGGSNQDTYTNVNNPFPNPDAVEEFSVQTNSFSAEYGRGSGAIVNVVTKSGTNQFHGSLFEFLRNGDMNARNFFASEHDLLKRNQFGGSVGGPIIRNKLFFFGTYQGTQLRDVQSGLSATVYTAAQRQGDFSSLSRQIVDPVTKVPFAGNRIPVSRFDPAGASLLTHLPVASSADGLVYFQRPDNEHENQFMGRVDYLVGSHRLYARYFDNTYKKDAVSDGAYLLTSGRGVDLPTKTTSFNDTMSLGPTLLNSFIASYTRNSSAVLSGAPFDYSALGIKNVATTNPAELVIAVSGYFSINTGHPGTFARDTFQLADSLHWIKGKHEIAVGGDYLRSRFDGTNTYRQNGQYRFRGTSYSGNPLTDTLLGFADRFIQGGGEYQTRRGNMASLFIQDNYRVRRDLTLSFGLRWDPFYPFTEKDGKVECFAPGSKSSRFVNAPSGYLYAGDAGCPQGGFDSRTAQFAPRVGLSYNPDGGKTVIRAGAGLFYQPPFLEAFNNMSDSAPFSPQVQLFRVPFSNPYASATNPFPAQFAPTVPGANVAFDLPMSLAVSYSRDWRPSRVLNWNFTVERQLTTDLLARISYVGSKGTHLNYNTDINAPLPSPTATADNEDDRRPYSQFLQFTQNIAGANSSFNALQLSLEKRFSRGFTLSANYTWGKSMDPMSYATDLDGINVINPYNVNAYRAVSDYNVPHRFVLNSLWQLPSPSGGVAKLVLGNWQASGIFSWQSGFPLNFSTANDTSFSLPTVGDDQAQLSCSPQYTGGSRGDRIASWFQTKCFGIPQDNSFGNAGRNIMIGPGTVNLDFGAHKSFRITEKSQLQFRAEFFNLFNHPLLENPDTTVGDTNFGRILGARSPRTAQLALRFNF</sequence>
<keyword evidence="2" id="KW-0472">Membrane</keyword>
<dbReference type="InterPro" id="IPR013784">
    <property type="entry name" value="Carb-bd-like_fold"/>
</dbReference>
<evidence type="ECO:0000259" key="5">
    <source>
        <dbReference type="Pfam" id="PF25183"/>
    </source>
</evidence>
<evidence type="ECO:0000313" key="6">
    <source>
        <dbReference type="EMBL" id="QOY87286.1"/>
    </source>
</evidence>
<dbReference type="InterPro" id="IPR036942">
    <property type="entry name" value="Beta-barrel_TonB_sf"/>
</dbReference>
<proteinExistence type="predicted"/>
<dbReference type="Pfam" id="PF13620">
    <property type="entry name" value="CarboxypepD_reg"/>
    <property type="match status" value="1"/>
</dbReference>
<evidence type="ECO:0000313" key="7">
    <source>
        <dbReference type="Proteomes" id="UP000593892"/>
    </source>
</evidence>
<evidence type="ECO:0000256" key="1">
    <source>
        <dbReference type="ARBA" id="ARBA00004442"/>
    </source>
</evidence>
<dbReference type="RefSeq" id="WP_194448955.1">
    <property type="nucleotide sequence ID" value="NZ_CP063849.1"/>
</dbReference>
<dbReference type="Gene3D" id="2.40.170.20">
    <property type="entry name" value="TonB-dependent receptor, beta-barrel domain"/>
    <property type="match status" value="1"/>
</dbReference>
<dbReference type="GO" id="GO:0009279">
    <property type="term" value="C:cell outer membrane"/>
    <property type="evidence" value="ECO:0007669"/>
    <property type="project" value="UniProtKB-SubCell"/>
</dbReference>
<evidence type="ECO:0000256" key="2">
    <source>
        <dbReference type="ARBA" id="ARBA00023136"/>
    </source>
</evidence>
<keyword evidence="4" id="KW-0732">Signal</keyword>
<organism evidence="6 7">
    <name type="scientific">Paludibaculum fermentans</name>
    <dbReference type="NCBI Taxonomy" id="1473598"/>
    <lineage>
        <taxon>Bacteria</taxon>
        <taxon>Pseudomonadati</taxon>
        <taxon>Acidobacteriota</taxon>
        <taxon>Terriglobia</taxon>
        <taxon>Bryobacterales</taxon>
        <taxon>Bryobacteraceae</taxon>
        <taxon>Paludibaculum</taxon>
    </lineage>
</organism>
<dbReference type="EMBL" id="CP063849">
    <property type="protein sequence ID" value="QOY87286.1"/>
    <property type="molecule type" value="Genomic_DNA"/>
</dbReference>
<gene>
    <name evidence="6" type="ORF">IRI77_31715</name>
</gene>
<dbReference type="Proteomes" id="UP000593892">
    <property type="component" value="Chromosome"/>
</dbReference>
<dbReference type="Pfam" id="PF25183">
    <property type="entry name" value="OMP_b-brl_4"/>
    <property type="match status" value="1"/>
</dbReference>
<dbReference type="AlphaFoldDB" id="A0A7S7NP99"/>
<name>A0A7S7NP99_PALFE</name>
<reference evidence="6 7" key="1">
    <citation type="submission" date="2020-10" db="EMBL/GenBank/DDBJ databases">
        <title>Complete genome sequence of Paludibaculum fermentans P105T, a facultatively anaerobic acidobacterium capable of dissimilatory Fe(III) reduction.</title>
        <authorList>
            <person name="Dedysh S.N."/>
            <person name="Beletsky A.V."/>
            <person name="Kulichevskaya I.S."/>
            <person name="Mardanov A.V."/>
            <person name="Ravin N.V."/>
        </authorList>
    </citation>
    <scope>NUCLEOTIDE SEQUENCE [LARGE SCALE GENOMIC DNA]</scope>
    <source>
        <strain evidence="6 7">P105</strain>
    </source>
</reference>
<evidence type="ECO:0000256" key="3">
    <source>
        <dbReference type="ARBA" id="ARBA00023237"/>
    </source>
</evidence>
<dbReference type="SUPFAM" id="SSF56935">
    <property type="entry name" value="Porins"/>
    <property type="match status" value="1"/>
</dbReference>
<keyword evidence="7" id="KW-1185">Reference proteome</keyword>
<accession>A0A7S7NP99</accession>
<evidence type="ECO:0000256" key="4">
    <source>
        <dbReference type="SAM" id="SignalP"/>
    </source>
</evidence>
<feature type="chain" id="PRO_5032895258" evidence="4">
    <location>
        <begin position="17"/>
        <end position="1060"/>
    </location>
</feature>
<protein>
    <submittedName>
        <fullName evidence="6">TonB-dependent receptor</fullName>
    </submittedName>
</protein>